<dbReference type="EMBL" id="JACGCM010001210">
    <property type="protein sequence ID" value="KAF6158991.1"/>
    <property type="molecule type" value="Genomic_DNA"/>
</dbReference>
<accession>A0A7J7MVP2</accession>
<proteinExistence type="predicted"/>
<reference evidence="1 2" key="1">
    <citation type="journal article" date="2020" name="IScience">
        <title>Genome Sequencing of the Endangered Kingdonia uniflora (Circaeasteraceae, Ranunculales) Reveals Potential Mechanisms of Evolutionary Specialization.</title>
        <authorList>
            <person name="Sun Y."/>
            <person name="Deng T."/>
            <person name="Zhang A."/>
            <person name="Moore M.J."/>
            <person name="Landis J.B."/>
            <person name="Lin N."/>
            <person name="Zhang H."/>
            <person name="Zhang X."/>
            <person name="Huang J."/>
            <person name="Zhang X."/>
            <person name="Sun H."/>
            <person name="Wang H."/>
        </authorList>
    </citation>
    <scope>NUCLEOTIDE SEQUENCE [LARGE SCALE GENOMIC DNA]</scope>
    <source>
        <strain evidence="1">TB1705</strain>
        <tissue evidence="1">Leaf</tissue>
    </source>
</reference>
<sequence length="167" mass="19229">MNNKTILSDSIVYLKGIIGETKKEEAKLAALATKDRYLVSGINETRGYQSNVDNVNTHRYHRFDQFFFVLNYIVCFSKKKILKEVFFFMLGDLIEVDMVDREHFILKMSCSKEMGVLSYVQQMIKSLGMDVTSPCKLLQSLMSEVPIEDVPESGTEDHDYEAVITYK</sequence>
<gene>
    <name evidence="1" type="ORF">GIB67_042072</name>
</gene>
<dbReference type="AlphaFoldDB" id="A0A7J7MVP2"/>
<dbReference type="Proteomes" id="UP000541444">
    <property type="component" value="Unassembled WGS sequence"/>
</dbReference>
<name>A0A7J7MVP2_9MAGN</name>
<comment type="caution">
    <text evidence="1">The sequence shown here is derived from an EMBL/GenBank/DDBJ whole genome shotgun (WGS) entry which is preliminary data.</text>
</comment>
<keyword evidence="2" id="KW-1185">Reference proteome</keyword>
<protein>
    <submittedName>
        <fullName evidence="1">Uncharacterized protein</fullName>
    </submittedName>
</protein>
<organism evidence="1 2">
    <name type="scientific">Kingdonia uniflora</name>
    <dbReference type="NCBI Taxonomy" id="39325"/>
    <lineage>
        <taxon>Eukaryota</taxon>
        <taxon>Viridiplantae</taxon>
        <taxon>Streptophyta</taxon>
        <taxon>Embryophyta</taxon>
        <taxon>Tracheophyta</taxon>
        <taxon>Spermatophyta</taxon>
        <taxon>Magnoliopsida</taxon>
        <taxon>Ranunculales</taxon>
        <taxon>Circaeasteraceae</taxon>
        <taxon>Kingdonia</taxon>
    </lineage>
</organism>
<evidence type="ECO:0000313" key="2">
    <source>
        <dbReference type="Proteomes" id="UP000541444"/>
    </source>
</evidence>
<evidence type="ECO:0000313" key="1">
    <source>
        <dbReference type="EMBL" id="KAF6158991.1"/>
    </source>
</evidence>